<accession>X0T6A2</accession>
<organism evidence="1">
    <name type="scientific">marine sediment metagenome</name>
    <dbReference type="NCBI Taxonomy" id="412755"/>
    <lineage>
        <taxon>unclassified sequences</taxon>
        <taxon>metagenomes</taxon>
        <taxon>ecological metagenomes</taxon>
    </lineage>
</organism>
<sequence length="48" mass="5137">LAATFLYPTPGEKGLEVALRILDGEEVSKVVSLPTATITAENADEFMK</sequence>
<proteinExistence type="predicted"/>
<protein>
    <recommendedName>
        <fullName evidence="2">Sugar ABC transporter substrate-binding protein</fullName>
    </recommendedName>
</protein>
<reference evidence="1" key="1">
    <citation type="journal article" date="2014" name="Front. Microbiol.">
        <title>High frequency of phylogenetically diverse reductive dehalogenase-homologous genes in deep subseafloor sedimentary metagenomes.</title>
        <authorList>
            <person name="Kawai M."/>
            <person name="Futagami T."/>
            <person name="Toyoda A."/>
            <person name="Takaki Y."/>
            <person name="Nishi S."/>
            <person name="Hori S."/>
            <person name="Arai W."/>
            <person name="Tsubouchi T."/>
            <person name="Morono Y."/>
            <person name="Uchiyama I."/>
            <person name="Ito T."/>
            <person name="Fujiyama A."/>
            <person name="Inagaki F."/>
            <person name="Takami H."/>
        </authorList>
    </citation>
    <scope>NUCLEOTIDE SEQUENCE</scope>
    <source>
        <strain evidence="1">Expedition CK06-06</strain>
    </source>
</reference>
<evidence type="ECO:0008006" key="2">
    <source>
        <dbReference type="Google" id="ProtNLM"/>
    </source>
</evidence>
<dbReference type="Gene3D" id="3.40.50.2300">
    <property type="match status" value="1"/>
</dbReference>
<feature type="non-terminal residue" evidence="1">
    <location>
        <position position="1"/>
    </location>
</feature>
<dbReference type="AlphaFoldDB" id="X0T6A2"/>
<dbReference type="EMBL" id="BARS01010035">
    <property type="protein sequence ID" value="GAF88993.1"/>
    <property type="molecule type" value="Genomic_DNA"/>
</dbReference>
<comment type="caution">
    <text evidence="1">The sequence shown here is derived from an EMBL/GenBank/DDBJ whole genome shotgun (WGS) entry which is preliminary data.</text>
</comment>
<gene>
    <name evidence="1" type="ORF">S01H1_18723</name>
</gene>
<name>X0T6A2_9ZZZZ</name>
<evidence type="ECO:0000313" key="1">
    <source>
        <dbReference type="EMBL" id="GAF88993.1"/>
    </source>
</evidence>
<dbReference type="SUPFAM" id="SSF53822">
    <property type="entry name" value="Periplasmic binding protein-like I"/>
    <property type="match status" value="1"/>
</dbReference>
<dbReference type="InterPro" id="IPR028082">
    <property type="entry name" value="Peripla_BP_I"/>
</dbReference>